<keyword evidence="2" id="KW-1133">Transmembrane helix</keyword>
<proteinExistence type="predicted"/>
<sequence>MQKLYSYLLLLSGAFLFIVFLLIVYLSFFTESFSGYSSHSIYKASAHTIAISQRHNTFSTAYDLPINISQKKTLSTNEKEYYYIAPAKKQAIGISIQASGSLSLKLYSQTGQSLNFSVKKEKHNYTLLPKETFDSVDGCFLQIANYQKKKISLCIKVFSKSKNKKPNKSDSNQLKNNKNISSKNDLNSQKKKKNTFSVTASNRSKSDNQSISNNNINSSKSKNSFSSKKPSDKTKIKKNSSSRKLSTFTHGNANLNPHFLILRVNNVYKPDFDLTKNETNISSISFYVTEPSVALYKNGKIYARSTGISILYCKDTKKNHTACMIVRVI</sequence>
<evidence type="ECO:0000256" key="1">
    <source>
        <dbReference type="SAM" id="MobiDB-lite"/>
    </source>
</evidence>
<feature type="compositionally biased region" description="Polar residues" evidence="1">
    <location>
        <begin position="173"/>
        <end position="187"/>
    </location>
</feature>
<organism evidence="3 4">
    <name type="scientific">Jutongia hominis</name>
    <dbReference type="NCBI Taxonomy" id="2763664"/>
    <lineage>
        <taxon>Bacteria</taxon>
        <taxon>Bacillati</taxon>
        <taxon>Bacillota</taxon>
        <taxon>Clostridia</taxon>
        <taxon>Lachnospirales</taxon>
        <taxon>Lachnospiraceae</taxon>
        <taxon>Jutongia</taxon>
    </lineage>
</organism>
<dbReference type="RefSeq" id="WP_249304929.1">
    <property type="nucleotide sequence ID" value="NZ_JACRSW010000030.1"/>
</dbReference>
<feature type="compositionally biased region" description="Low complexity" evidence="1">
    <location>
        <begin position="207"/>
        <end position="228"/>
    </location>
</feature>
<accession>A0ABR7MV03</accession>
<evidence type="ECO:0000313" key="4">
    <source>
        <dbReference type="Proteomes" id="UP000637513"/>
    </source>
</evidence>
<protein>
    <submittedName>
        <fullName evidence="3">Uncharacterized protein</fullName>
    </submittedName>
</protein>
<keyword evidence="2" id="KW-0472">Membrane</keyword>
<feature type="region of interest" description="Disordered" evidence="1">
    <location>
        <begin position="162"/>
        <end position="249"/>
    </location>
</feature>
<name>A0ABR7MV03_9FIRM</name>
<dbReference type="EMBL" id="JACRSW010000030">
    <property type="protein sequence ID" value="MBC8557639.1"/>
    <property type="molecule type" value="Genomic_DNA"/>
</dbReference>
<comment type="caution">
    <text evidence="3">The sequence shown here is derived from an EMBL/GenBank/DDBJ whole genome shotgun (WGS) entry which is preliminary data.</text>
</comment>
<keyword evidence="4" id="KW-1185">Reference proteome</keyword>
<reference evidence="3 4" key="1">
    <citation type="submission" date="2020-08" db="EMBL/GenBank/DDBJ databases">
        <title>Genome public.</title>
        <authorList>
            <person name="Liu C."/>
            <person name="Sun Q."/>
        </authorList>
    </citation>
    <scope>NUCLEOTIDE SEQUENCE [LARGE SCALE GENOMIC DNA]</scope>
    <source>
        <strain evidence="3 4">BX3</strain>
    </source>
</reference>
<feature type="transmembrane region" description="Helical" evidence="2">
    <location>
        <begin position="7"/>
        <end position="28"/>
    </location>
</feature>
<evidence type="ECO:0000313" key="3">
    <source>
        <dbReference type="EMBL" id="MBC8557639.1"/>
    </source>
</evidence>
<gene>
    <name evidence="3" type="ORF">H8700_07945</name>
</gene>
<dbReference type="Proteomes" id="UP000637513">
    <property type="component" value="Unassembled WGS sequence"/>
</dbReference>
<keyword evidence="2" id="KW-0812">Transmembrane</keyword>
<evidence type="ECO:0000256" key="2">
    <source>
        <dbReference type="SAM" id="Phobius"/>
    </source>
</evidence>